<dbReference type="Proteomes" id="UP000783871">
    <property type="component" value="Unassembled WGS sequence"/>
</dbReference>
<accession>A0ABX0Z6T5</accession>
<dbReference type="EMBL" id="JAATEO010000017">
    <property type="protein sequence ID" value="NJP33567.1"/>
    <property type="molecule type" value="Genomic_DNA"/>
</dbReference>
<dbReference type="Pfam" id="PF13466">
    <property type="entry name" value="STAS_2"/>
    <property type="match status" value="1"/>
</dbReference>
<name>A0ABX0Z6T5_9ACTN</name>
<dbReference type="InterPro" id="IPR036513">
    <property type="entry name" value="STAS_dom_sf"/>
</dbReference>
<dbReference type="InterPro" id="IPR002645">
    <property type="entry name" value="STAS_dom"/>
</dbReference>
<comment type="caution">
    <text evidence="2">The sequence shown here is derived from an EMBL/GenBank/DDBJ whole genome shotgun (WGS) entry which is preliminary data.</text>
</comment>
<sequence length="111" mass="11337">MARFEATTSSDAGRVTVWLSGECDLAVRERLTSVLLTAVAGGTVVVVDVGGVNFLDSSGVHGLVTAHHAALAAGGRLYVVNAVGGVARVLDVTGVGELLRQPADDHGSEQR</sequence>
<reference evidence="2 3" key="1">
    <citation type="submission" date="2020-03" db="EMBL/GenBank/DDBJ databases">
        <title>WGS of actinomycetes isolated from Thailand.</title>
        <authorList>
            <person name="Thawai C."/>
        </authorList>
    </citation>
    <scope>NUCLEOTIDE SEQUENCE [LARGE SCALE GENOMIC DNA]</scope>
    <source>
        <strain evidence="2 3">HSS6-12</strain>
    </source>
</reference>
<dbReference type="PANTHER" id="PTHR33495">
    <property type="entry name" value="ANTI-SIGMA FACTOR ANTAGONIST TM_1081-RELATED-RELATED"/>
    <property type="match status" value="1"/>
</dbReference>
<dbReference type="InterPro" id="IPR058548">
    <property type="entry name" value="MlaB-like_STAS"/>
</dbReference>
<evidence type="ECO:0000313" key="3">
    <source>
        <dbReference type="Proteomes" id="UP000783871"/>
    </source>
</evidence>
<dbReference type="Gene3D" id="3.30.750.24">
    <property type="entry name" value="STAS domain"/>
    <property type="match status" value="1"/>
</dbReference>
<dbReference type="PROSITE" id="PS50801">
    <property type="entry name" value="STAS"/>
    <property type="match status" value="1"/>
</dbReference>
<dbReference type="RefSeq" id="WP_168001939.1">
    <property type="nucleotide sequence ID" value="NZ_JAATEO010000017.1"/>
</dbReference>
<evidence type="ECO:0000259" key="1">
    <source>
        <dbReference type="PROSITE" id="PS50801"/>
    </source>
</evidence>
<dbReference type="PANTHER" id="PTHR33495:SF2">
    <property type="entry name" value="ANTI-SIGMA FACTOR ANTAGONIST TM_1081-RELATED"/>
    <property type="match status" value="1"/>
</dbReference>
<proteinExistence type="predicted"/>
<keyword evidence="3" id="KW-1185">Reference proteome</keyword>
<protein>
    <submittedName>
        <fullName evidence="2">STAS domain-containing protein</fullName>
    </submittedName>
</protein>
<dbReference type="SUPFAM" id="SSF52091">
    <property type="entry name" value="SpoIIaa-like"/>
    <property type="match status" value="1"/>
</dbReference>
<evidence type="ECO:0000313" key="2">
    <source>
        <dbReference type="EMBL" id="NJP33567.1"/>
    </source>
</evidence>
<organism evidence="2 3">
    <name type="scientific">Micromonospora thermarum</name>
    <dbReference type="NCBI Taxonomy" id="2720024"/>
    <lineage>
        <taxon>Bacteria</taxon>
        <taxon>Bacillati</taxon>
        <taxon>Actinomycetota</taxon>
        <taxon>Actinomycetes</taxon>
        <taxon>Micromonosporales</taxon>
        <taxon>Micromonosporaceae</taxon>
        <taxon>Micromonospora</taxon>
    </lineage>
</organism>
<feature type="domain" description="STAS" evidence="1">
    <location>
        <begin position="4"/>
        <end position="111"/>
    </location>
</feature>
<gene>
    <name evidence="2" type="ORF">HCJ94_16655</name>
</gene>